<dbReference type="InterPro" id="IPR003593">
    <property type="entry name" value="AAA+_ATPase"/>
</dbReference>
<gene>
    <name evidence="11" type="ORF">BBOMB_1015</name>
</gene>
<evidence type="ECO:0000256" key="1">
    <source>
        <dbReference type="ARBA" id="ARBA00004651"/>
    </source>
</evidence>
<dbReference type="GO" id="GO:0005886">
    <property type="term" value="C:plasma membrane"/>
    <property type="evidence" value="ECO:0007669"/>
    <property type="project" value="UniProtKB-SubCell"/>
</dbReference>
<dbReference type="InterPro" id="IPR027417">
    <property type="entry name" value="P-loop_NTPase"/>
</dbReference>
<dbReference type="AlphaFoldDB" id="A0A080N4R0"/>
<keyword evidence="3" id="KW-0547">Nucleotide-binding</keyword>
<dbReference type="SUPFAM" id="SSF52540">
    <property type="entry name" value="P-loop containing nucleoside triphosphate hydrolases"/>
    <property type="match status" value="1"/>
</dbReference>
<evidence type="ECO:0000259" key="9">
    <source>
        <dbReference type="PROSITE" id="PS50893"/>
    </source>
</evidence>
<dbReference type="PROSITE" id="PS50929">
    <property type="entry name" value="ABC_TM1F"/>
    <property type="match status" value="1"/>
</dbReference>
<keyword evidence="6 8" id="KW-0472">Membrane</keyword>
<dbReference type="STRING" id="1341695.BBOMB_1015"/>
<dbReference type="GO" id="GO:0034040">
    <property type="term" value="F:ATPase-coupled lipid transmembrane transporter activity"/>
    <property type="evidence" value="ECO:0007669"/>
    <property type="project" value="TreeGrafter"/>
</dbReference>
<sequence>MTDTASRTTKRDGKAGTMDTDGMKGTDTITDACGRTGTTPAVGDGTKLMKEAGFGPARSVKTSSAAKRTDYRGIWHHDHWFWPYLKHNKLRLALIFFLGVMTFVCGAGLMFTSGYLISRSARHPYNILMVYVPIVLTRAFGIGRPAFKYVERIKSHDWVLHVVSKLRVQLYDTLSRDAAFLTEHERTGTVLSLLADDLDHLENFYLRTIFPTIVAYVMWLVVTLAMGVFSWVSSLMLFVMLALVLVLIPLVSLTFSDGHYLLEKARQRDEYTQVTESYLGLSDWIITRREGEFANIGVQDFAEVTASKAAQKSFERWRNFAIQMIFGIIAVGLLVGADLTMTSSKSLANFAAAVVLAVFPLVDCFIAVAQAAAEVPLYTDSITHLNDLSERVEARQVEPVPQQKLEGPVESIDFSHVTFSYGPGQPVLLDDFSLHIGCGEKVALLGPSGEGKTTILQLLLGDLQPVSGEISVNGIPVMALQNERPKIFGYLNQQAFLFNTTVGQNVRMGVPQASDDEVWAALRAVQLDDAVHALPGGLDASIEESGQRLSGGQRQRLALARIVLKDNPVVLLDEPTIGLDPITEREVMAQMMQAVGSRTLLWVTHHLQGLEDADNVVFLESGRIAMQGRPADLYESNPRFREMYRLDVGDLVAL</sequence>
<name>A0A080N4R0_9BIFI</name>
<dbReference type="GO" id="GO:0034775">
    <property type="term" value="P:glutathione transmembrane transport"/>
    <property type="evidence" value="ECO:0007669"/>
    <property type="project" value="InterPro"/>
</dbReference>
<dbReference type="PANTHER" id="PTHR24221:SF653">
    <property type="entry name" value="TRANSPORT ATP-BINDING PROTEIN CYDC"/>
    <property type="match status" value="1"/>
</dbReference>
<evidence type="ECO:0000313" key="11">
    <source>
        <dbReference type="EMBL" id="KFF31630.1"/>
    </source>
</evidence>
<dbReference type="SMART" id="SM00382">
    <property type="entry name" value="AAA"/>
    <property type="match status" value="1"/>
</dbReference>
<feature type="domain" description="ABC transmembrane type-1" evidence="10">
    <location>
        <begin position="93"/>
        <end position="359"/>
    </location>
</feature>
<feature type="transmembrane region" description="Helical" evidence="8">
    <location>
        <begin position="92"/>
        <end position="117"/>
    </location>
</feature>
<accession>A0A080N4R0</accession>
<evidence type="ECO:0000256" key="4">
    <source>
        <dbReference type="ARBA" id="ARBA00022840"/>
    </source>
</evidence>
<dbReference type="GO" id="GO:0045454">
    <property type="term" value="P:cell redox homeostasis"/>
    <property type="evidence" value="ECO:0007669"/>
    <property type="project" value="InterPro"/>
</dbReference>
<dbReference type="InterPro" id="IPR014223">
    <property type="entry name" value="ABC_CydC/D"/>
</dbReference>
<dbReference type="Gene3D" id="1.20.1560.10">
    <property type="entry name" value="ABC transporter type 1, transmembrane domain"/>
    <property type="match status" value="1"/>
</dbReference>
<feature type="transmembrane region" description="Helical" evidence="8">
    <location>
        <begin position="347"/>
        <end position="369"/>
    </location>
</feature>
<feature type="transmembrane region" description="Helical" evidence="8">
    <location>
        <begin position="320"/>
        <end position="341"/>
    </location>
</feature>
<dbReference type="GO" id="GO:0016887">
    <property type="term" value="F:ATP hydrolysis activity"/>
    <property type="evidence" value="ECO:0007669"/>
    <property type="project" value="InterPro"/>
</dbReference>
<dbReference type="Pfam" id="PF00005">
    <property type="entry name" value="ABC_tran"/>
    <property type="match status" value="1"/>
</dbReference>
<reference evidence="11 12" key="1">
    <citation type="journal article" date="2014" name="Appl. Environ. Microbiol.">
        <title>Genomic encyclopedia of type strains of the genus Bifidobacterium.</title>
        <authorList>
            <person name="Milani C."/>
            <person name="Lugli G.A."/>
            <person name="Duranti S."/>
            <person name="Turroni F."/>
            <person name="Bottacini F."/>
            <person name="Mangifesta M."/>
            <person name="Sanchez B."/>
            <person name="Viappiani A."/>
            <person name="Mancabelli L."/>
            <person name="Taminiau B."/>
            <person name="Delcenserie V."/>
            <person name="Barrangou R."/>
            <person name="Margolles A."/>
            <person name="van Sinderen D."/>
            <person name="Ventura M."/>
        </authorList>
    </citation>
    <scope>NUCLEOTIDE SEQUENCE [LARGE SCALE GENOMIC DNA]</scope>
    <source>
        <strain evidence="11 12">DSM 19703</strain>
    </source>
</reference>
<keyword evidence="2 8" id="KW-0812">Transmembrane</keyword>
<dbReference type="EMBL" id="ATLK01000001">
    <property type="protein sequence ID" value="KFF31630.1"/>
    <property type="molecule type" value="Genomic_DNA"/>
</dbReference>
<dbReference type="InterPro" id="IPR036640">
    <property type="entry name" value="ABC1_TM_sf"/>
</dbReference>
<dbReference type="SUPFAM" id="SSF90123">
    <property type="entry name" value="ABC transporter transmembrane region"/>
    <property type="match status" value="1"/>
</dbReference>
<dbReference type="GO" id="GO:0005524">
    <property type="term" value="F:ATP binding"/>
    <property type="evidence" value="ECO:0007669"/>
    <property type="project" value="UniProtKB-KW"/>
</dbReference>
<feature type="transmembrane region" description="Helical" evidence="8">
    <location>
        <begin position="235"/>
        <end position="256"/>
    </location>
</feature>
<proteinExistence type="predicted"/>
<evidence type="ECO:0000259" key="10">
    <source>
        <dbReference type="PROSITE" id="PS50929"/>
    </source>
</evidence>
<evidence type="ECO:0000313" key="12">
    <source>
        <dbReference type="Proteomes" id="UP000028730"/>
    </source>
</evidence>
<dbReference type="GO" id="GO:0140359">
    <property type="term" value="F:ABC-type transporter activity"/>
    <property type="evidence" value="ECO:0007669"/>
    <property type="project" value="InterPro"/>
</dbReference>
<feature type="transmembrane region" description="Helical" evidence="8">
    <location>
        <begin position="123"/>
        <end position="142"/>
    </location>
</feature>
<keyword evidence="12" id="KW-1185">Reference proteome</keyword>
<dbReference type="PROSITE" id="PS00211">
    <property type="entry name" value="ABC_TRANSPORTER_1"/>
    <property type="match status" value="1"/>
</dbReference>
<comment type="caution">
    <text evidence="11">The sequence shown here is derived from an EMBL/GenBank/DDBJ whole genome shotgun (WGS) entry which is preliminary data.</text>
</comment>
<dbReference type="PANTHER" id="PTHR24221">
    <property type="entry name" value="ATP-BINDING CASSETTE SUB-FAMILY B"/>
    <property type="match status" value="1"/>
</dbReference>
<evidence type="ECO:0000256" key="8">
    <source>
        <dbReference type="SAM" id="Phobius"/>
    </source>
</evidence>
<evidence type="ECO:0000256" key="5">
    <source>
        <dbReference type="ARBA" id="ARBA00022989"/>
    </source>
</evidence>
<dbReference type="Proteomes" id="UP000028730">
    <property type="component" value="Unassembled WGS sequence"/>
</dbReference>
<dbReference type="Gene3D" id="3.40.50.300">
    <property type="entry name" value="P-loop containing nucleotide triphosphate hydrolases"/>
    <property type="match status" value="1"/>
</dbReference>
<dbReference type="InterPro" id="IPR011527">
    <property type="entry name" value="ABC1_TM_dom"/>
</dbReference>
<evidence type="ECO:0000256" key="3">
    <source>
        <dbReference type="ARBA" id="ARBA00022741"/>
    </source>
</evidence>
<dbReference type="InterPro" id="IPR039421">
    <property type="entry name" value="Type_1_exporter"/>
</dbReference>
<feature type="region of interest" description="Disordered" evidence="7">
    <location>
        <begin position="1"/>
        <end position="23"/>
    </location>
</feature>
<dbReference type="InterPro" id="IPR017871">
    <property type="entry name" value="ABC_transporter-like_CS"/>
</dbReference>
<comment type="subcellular location">
    <subcellularLocation>
        <location evidence="1">Cell membrane</location>
        <topology evidence="1">Multi-pass membrane protein</topology>
    </subcellularLocation>
</comment>
<organism evidence="11 12">
    <name type="scientific">Bifidobacterium bombi DSM 19703</name>
    <dbReference type="NCBI Taxonomy" id="1341695"/>
    <lineage>
        <taxon>Bacteria</taxon>
        <taxon>Bacillati</taxon>
        <taxon>Actinomycetota</taxon>
        <taxon>Actinomycetes</taxon>
        <taxon>Bifidobacteriales</taxon>
        <taxon>Bifidobacteriaceae</taxon>
        <taxon>Bifidobacterium</taxon>
    </lineage>
</organism>
<feature type="transmembrane region" description="Helical" evidence="8">
    <location>
        <begin position="209"/>
        <end position="229"/>
    </location>
</feature>
<dbReference type="RefSeq" id="WP_238549890.1">
    <property type="nucleotide sequence ID" value="NZ_ATLK01000001.1"/>
</dbReference>
<dbReference type="NCBIfam" id="TIGR02868">
    <property type="entry name" value="CydC"/>
    <property type="match status" value="1"/>
</dbReference>
<keyword evidence="11" id="KW-0378">Hydrolase</keyword>
<dbReference type="EC" id="3.6.3.44" evidence="11"/>
<dbReference type="InterPro" id="IPR003439">
    <property type="entry name" value="ABC_transporter-like_ATP-bd"/>
</dbReference>
<keyword evidence="5 8" id="KW-1133">Transmembrane helix</keyword>
<dbReference type="PROSITE" id="PS50893">
    <property type="entry name" value="ABC_TRANSPORTER_2"/>
    <property type="match status" value="1"/>
</dbReference>
<evidence type="ECO:0000256" key="6">
    <source>
        <dbReference type="ARBA" id="ARBA00023136"/>
    </source>
</evidence>
<protein>
    <submittedName>
        <fullName evidence="11">Cytochrome D ABC transporter, ATP-binding and permease protein</fullName>
        <ecNumber evidence="11">3.6.3.44</ecNumber>
    </submittedName>
</protein>
<evidence type="ECO:0000256" key="7">
    <source>
        <dbReference type="SAM" id="MobiDB-lite"/>
    </source>
</evidence>
<dbReference type="eggNOG" id="COG4987">
    <property type="taxonomic scope" value="Bacteria"/>
</dbReference>
<feature type="domain" description="ABC transporter" evidence="9">
    <location>
        <begin position="412"/>
        <end position="646"/>
    </location>
</feature>
<keyword evidence="4 11" id="KW-0067">ATP-binding</keyword>
<evidence type="ECO:0000256" key="2">
    <source>
        <dbReference type="ARBA" id="ARBA00022692"/>
    </source>
</evidence>